<feature type="transmembrane region" description="Helical" evidence="5">
    <location>
        <begin position="321"/>
        <end position="345"/>
    </location>
</feature>
<dbReference type="EMBL" id="CAJJDM010000003">
    <property type="protein sequence ID" value="CAD8044275.1"/>
    <property type="molecule type" value="Genomic_DNA"/>
</dbReference>
<dbReference type="PANTHER" id="PTHR24198">
    <property type="entry name" value="ANKYRIN REPEAT AND PROTEIN KINASE DOMAIN-CONTAINING PROTEIN"/>
    <property type="match status" value="1"/>
</dbReference>
<keyword evidence="5" id="KW-0012">Acyltransferase</keyword>
<feature type="coiled-coil region" evidence="6">
    <location>
        <begin position="417"/>
        <end position="459"/>
    </location>
</feature>
<comment type="similarity">
    <text evidence="5">Belongs to the DHHC palmitoyltransferase family.</text>
</comment>
<dbReference type="Pfam" id="PF12796">
    <property type="entry name" value="Ank_2"/>
    <property type="match status" value="1"/>
</dbReference>
<dbReference type="SMART" id="SM00248">
    <property type="entry name" value="ANK"/>
    <property type="match status" value="4"/>
</dbReference>
<keyword evidence="10" id="KW-1185">Reference proteome</keyword>
<evidence type="ECO:0000256" key="1">
    <source>
        <dbReference type="ARBA" id="ARBA00004141"/>
    </source>
</evidence>
<keyword evidence="3 5" id="KW-1133">Transmembrane helix</keyword>
<evidence type="ECO:0000259" key="8">
    <source>
        <dbReference type="Pfam" id="PF01529"/>
    </source>
</evidence>
<evidence type="ECO:0000313" key="9">
    <source>
        <dbReference type="EMBL" id="CAD8044275.1"/>
    </source>
</evidence>
<feature type="domain" description="Palmitoyltransferase DHHC" evidence="8">
    <location>
        <begin position="559"/>
        <end position="689"/>
    </location>
</feature>
<feature type="region of interest" description="Disordered" evidence="7">
    <location>
        <begin position="1"/>
        <end position="38"/>
    </location>
</feature>
<dbReference type="GO" id="GO:0019706">
    <property type="term" value="F:protein-cysteine S-palmitoyltransferase activity"/>
    <property type="evidence" value="ECO:0007669"/>
    <property type="project" value="UniProtKB-EC"/>
</dbReference>
<comment type="subcellular location">
    <subcellularLocation>
        <location evidence="1">Membrane</location>
        <topology evidence="1">Multi-pass membrane protein</topology>
    </subcellularLocation>
</comment>
<keyword evidence="2 5" id="KW-0812">Transmembrane</keyword>
<feature type="compositionally biased region" description="Basic and acidic residues" evidence="7">
    <location>
        <begin position="1"/>
        <end position="14"/>
    </location>
</feature>
<feature type="transmembrane region" description="Helical" evidence="5">
    <location>
        <begin position="603"/>
        <end position="624"/>
    </location>
</feature>
<feature type="transmembrane region" description="Helical" evidence="5">
    <location>
        <begin position="290"/>
        <end position="309"/>
    </location>
</feature>
<dbReference type="Proteomes" id="UP000688137">
    <property type="component" value="Unassembled WGS sequence"/>
</dbReference>
<keyword evidence="6" id="KW-0175">Coiled coil</keyword>
<protein>
    <recommendedName>
        <fullName evidence="5">Palmitoyltransferase</fullName>
        <ecNumber evidence="5">2.3.1.225</ecNumber>
    </recommendedName>
</protein>
<evidence type="ECO:0000256" key="4">
    <source>
        <dbReference type="ARBA" id="ARBA00023136"/>
    </source>
</evidence>
<dbReference type="InterPro" id="IPR002110">
    <property type="entry name" value="Ankyrin_rpt"/>
</dbReference>
<evidence type="ECO:0000256" key="2">
    <source>
        <dbReference type="ARBA" id="ARBA00022692"/>
    </source>
</evidence>
<evidence type="ECO:0000256" key="7">
    <source>
        <dbReference type="SAM" id="MobiDB-lite"/>
    </source>
</evidence>
<comment type="caution">
    <text evidence="9">The sequence shown here is derived from an EMBL/GenBank/DDBJ whole genome shotgun (WGS) entry which is preliminary data.</text>
</comment>
<accession>A0A8S1JQQ7</accession>
<organism evidence="9 10">
    <name type="scientific">Paramecium primaurelia</name>
    <dbReference type="NCBI Taxonomy" id="5886"/>
    <lineage>
        <taxon>Eukaryota</taxon>
        <taxon>Sar</taxon>
        <taxon>Alveolata</taxon>
        <taxon>Ciliophora</taxon>
        <taxon>Intramacronucleata</taxon>
        <taxon>Oligohymenophorea</taxon>
        <taxon>Peniculida</taxon>
        <taxon>Parameciidae</taxon>
        <taxon>Paramecium</taxon>
    </lineage>
</organism>
<feature type="compositionally biased region" description="Basic and acidic residues" evidence="7">
    <location>
        <begin position="378"/>
        <end position="391"/>
    </location>
</feature>
<dbReference type="OMA" id="FIISEVQ"/>
<evidence type="ECO:0000256" key="3">
    <source>
        <dbReference type="ARBA" id="ARBA00022989"/>
    </source>
</evidence>
<comment type="catalytic activity">
    <reaction evidence="5">
        <text>L-cysteinyl-[protein] + hexadecanoyl-CoA = S-hexadecanoyl-L-cysteinyl-[protein] + CoA</text>
        <dbReference type="Rhea" id="RHEA:36683"/>
        <dbReference type="Rhea" id="RHEA-COMP:10131"/>
        <dbReference type="Rhea" id="RHEA-COMP:11032"/>
        <dbReference type="ChEBI" id="CHEBI:29950"/>
        <dbReference type="ChEBI" id="CHEBI:57287"/>
        <dbReference type="ChEBI" id="CHEBI:57379"/>
        <dbReference type="ChEBI" id="CHEBI:74151"/>
        <dbReference type="EC" id="2.3.1.225"/>
    </reaction>
</comment>
<proteinExistence type="inferred from homology"/>
<feature type="transmembrane region" description="Helical" evidence="5">
    <location>
        <begin position="654"/>
        <end position="678"/>
    </location>
</feature>
<keyword evidence="4 5" id="KW-0472">Membrane</keyword>
<dbReference type="EC" id="2.3.1.225" evidence="5"/>
<evidence type="ECO:0000256" key="5">
    <source>
        <dbReference type="RuleBase" id="RU079119"/>
    </source>
</evidence>
<comment type="domain">
    <text evidence="5">The DHHC domain is required for palmitoyltransferase activity.</text>
</comment>
<dbReference type="InterPro" id="IPR001594">
    <property type="entry name" value="Palmitoyltrfase_DHHC"/>
</dbReference>
<name>A0A8S1JQQ7_PARPR</name>
<evidence type="ECO:0000256" key="6">
    <source>
        <dbReference type="SAM" id="Coils"/>
    </source>
</evidence>
<evidence type="ECO:0000313" key="10">
    <source>
        <dbReference type="Proteomes" id="UP000688137"/>
    </source>
</evidence>
<feature type="region of interest" description="Disordered" evidence="7">
    <location>
        <begin position="369"/>
        <end position="402"/>
    </location>
</feature>
<dbReference type="Pfam" id="PF01529">
    <property type="entry name" value="DHHC"/>
    <property type="match status" value="1"/>
</dbReference>
<sequence>MADDFIKINNEKQSLEQNEASDNNQQNKQEDNDVESNKKINQECDNVKEKENPIDLWEAIIQGNFDIIFSYEDILDYNSFGPQGFGIVHYLATQGQLEGLKLMKKRGANLDLLTQSKQNALAIACNFGFIDIAKYLIDQGCSLDNTNLSNMSPLSYAIKNKKYALIFYIITKGQFQNIQDTFGNSFVHFSAMENDVFMLQFYNAFQLEYNLFDKQGQTPLTKAINNCSIDSIKFLLRENPKLIEYALDLDVVNSNEKIKQLINQAKIQKMLQQYQIYQKIQTIIKTYQKYIVIGCLVLFIFFELILFIISEVQKTLNDGFLGLMFDISFIIGMLYLIFYVVWFMLKTTDNQNQGTKLIQKRMSELSEQNKNTSQINVDIKEEESKQTEIKQRQQKSSIRQQQLQSDEYMPLAGNMNLGQVQNEYEDAEVEMEEENEDNNQEEEEGLNEKQKFLKKYQKESQMKFNLYQNDMTPSFLEGITLKDFLQLNYKAVEDLIDQMHTKPSYYFKFANKINQFKQEINSLLEINDPLWYNGFTIIHIVYFLFETNRFKLLHRIDWNRICFTCLSYKLPRTFHCSSCNMCVKDYHLHSKFFGKCINSTNHFFYFLFVLSFTILIDFYLLFTFLHYYDKLNSLVIAIPNIFFLIDQYSRLQSIVFLINVGLSFILNFELLVEITCILNNMTRNELFNSNRYKYLYIPSVQSNGQAYMRYAKRFQHGISINLFNFIKNSFRNIKLL</sequence>
<feature type="compositionally biased region" description="Basic and acidic residues" evidence="7">
    <location>
        <begin position="28"/>
        <end position="38"/>
    </location>
</feature>
<dbReference type="GO" id="GO:0016020">
    <property type="term" value="C:membrane"/>
    <property type="evidence" value="ECO:0007669"/>
    <property type="project" value="UniProtKB-SubCell"/>
</dbReference>
<dbReference type="PROSITE" id="PS50216">
    <property type="entry name" value="DHHC"/>
    <property type="match status" value="1"/>
</dbReference>
<keyword evidence="5" id="KW-0808">Transferase</keyword>
<dbReference type="PANTHER" id="PTHR24198:SF165">
    <property type="entry name" value="ANKYRIN REPEAT-CONTAINING PROTEIN-RELATED"/>
    <property type="match status" value="1"/>
</dbReference>
<dbReference type="AlphaFoldDB" id="A0A8S1JQQ7"/>
<reference evidence="9" key="1">
    <citation type="submission" date="2021-01" db="EMBL/GenBank/DDBJ databases">
        <authorList>
            <consortium name="Genoscope - CEA"/>
            <person name="William W."/>
        </authorList>
    </citation>
    <scope>NUCLEOTIDE SEQUENCE</scope>
</reference>
<gene>
    <name evidence="9" type="ORF">PPRIM_AZ9-3.1.T0060357</name>
</gene>